<evidence type="ECO:0000313" key="8">
    <source>
        <dbReference type="Proteomes" id="UP001165740"/>
    </source>
</evidence>
<dbReference type="AlphaFoldDB" id="A0A9W3AS87"/>
<name>A0A9W3AS87_BIOGL</name>
<evidence type="ECO:0000256" key="5">
    <source>
        <dbReference type="ARBA" id="ARBA00023136"/>
    </source>
</evidence>
<sequence>MGTLIGHVIPGTFMLFWGWWWAVGCILRYFSCKKSGARYVSTPTFQNVCCKGIISRLPVESVMKVILSAVASLNELIVFRPVSSISIEQHATMYLFFLLSGVVDLCIYYGLHLPSGSSYGAMVLAFVMEGLLFTSHVHGRPELDAYIHQLLVYIIFLTALVIALEMKFKTSILLGITRSYLTMLQGSWFFGVGIILYGHKQPSFWDHESHTLIMYATLYFCWHCAVHLILLVLFTLGVWYYNRKHGDLEYTSHDATEDVEQNASLLESSTKEEDSELKVH</sequence>
<feature type="region of interest" description="Disordered" evidence="6">
    <location>
        <begin position="261"/>
        <end position="280"/>
    </location>
</feature>
<keyword evidence="8" id="KW-1185">Reference proteome</keyword>
<evidence type="ECO:0000313" key="9">
    <source>
        <dbReference type="RefSeq" id="XP_055889967.1"/>
    </source>
</evidence>
<evidence type="ECO:0000313" key="10">
    <source>
        <dbReference type="RefSeq" id="XP_055889968.1"/>
    </source>
</evidence>
<dbReference type="PANTHER" id="PTHR16007">
    <property type="entry name" value="EPIDIDYMAL MEMBRANE PROTEIN E9-RELATED"/>
    <property type="match status" value="1"/>
</dbReference>
<dbReference type="PANTHER" id="PTHR16007:SF15">
    <property type="entry name" value="TRANSMEMBRANE PROTEIN 45B"/>
    <property type="match status" value="1"/>
</dbReference>
<feature type="compositionally biased region" description="Basic and acidic residues" evidence="6">
    <location>
        <begin position="269"/>
        <end position="280"/>
    </location>
</feature>
<dbReference type="Pfam" id="PF04819">
    <property type="entry name" value="DUF716"/>
    <property type="match status" value="1"/>
</dbReference>
<dbReference type="InterPro" id="IPR042127">
    <property type="entry name" value="TMEM45"/>
</dbReference>
<organism evidence="8 10">
    <name type="scientific">Biomphalaria glabrata</name>
    <name type="common">Bloodfluke planorb</name>
    <name type="synonym">Freshwater snail</name>
    <dbReference type="NCBI Taxonomy" id="6526"/>
    <lineage>
        <taxon>Eukaryota</taxon>
        <taxon>Metazoa</taxon>
        <taxon>Spiralia</taxon>
        <taxon>Lophotrochozoa</taxon>
        <taxon>Mollusca</taxon>
        <taxon>Gastropoda</taxon>
        <taxon>Heterobranchia</taxon>
        <taxon>Euthyneura</taxon>
        <taxon>Panpulmonata</taxon>
        <taxon>Hygrophila</taxon>
        <taxon>Lymnaeoidea</taxon>
        <taxon>Planorbidae</taxon>
        <taxon>Biomphalaria</taxon>
    </lineage>
</organism>
<dbReference type="OMA" id="WHTINTI"/>
<dbReference type="OrthoDB" id="551896at2759"/>
<dbReference type="GeneID" id="106064268"/>
<dbReference type="RefSeq" id="XP_055889968.1">
    <property type="nucleotide sequence ID" value="XM_056033993.1"/>
</dbReference>
<evidence type="ECO:0000256" key="4">
    <source>
        <dbReference type="ARBA" id="ARBA00022989"/>
    </source>
</evidence>
<feature type="transmembrane region" description="Helical" evidence="7">
    <location>
        <begin position="12"/>
        <end position="30"/>
    </location>
</feature>
<keyword evidence="3 7" id="KW-0812">Transmembrane</keyword>
<comment type="similarity">
    <text evidence="2">Belongs to the TMEM45 family.</text>
</comment>
<evidence type="ECO:0000256" key="2">
    <source>
        <dbReference type="ARBA" id="ARBA00006948"/>
    </source>
</evidence>
<feature type="transmembrane region" description="Helical" evidence="7">
    <location>
        <begin position="150"/>
        <end position="168"/>
    </location>
</feature>
<reference evidence="9 10" key="1">
    <citation type="submission" date="2025-04" db="UniProtKB">
        <authorList>
            <consortium name="RefSeq"/>
        </authorList>
    </citation>
    <scope>IDENTIFICATION</scope>
</reference>
<protein>
    <submittedName>
        <fullName evidence="9 10">Transmembrane protein 45B-like</fullName>
    </submittedName>
</protein>
<dbReference type="InterPro" id="IPR006904">
    <property type="entry name" value="DUF716"/>
</dbReference>
<accession>A0A9W3AS87</accession>
<evidence type="ECO:0000256" key="7">
    <source>
        <dbReference type="SAM" id="Phobius"/>
    </source>
</evidence>
<dbReference type="RefSeq" id="XP_055889967.1">
    <property type="nucleotide sequence ID" value="XM_056033992.1"/>
</dbReference>
<comment type="subcellular location">
    <subcellularLocation>
        <location evidence="1">Membrane</location>
        <topology evidence="1">Multi-pass membrane protein</topology>
    </subcellularLocation>
</comment>
<feature type="transmembrane region" description="Helical" evidence="7">
    <location>
        <begin position="91"/>
        <end position="111"/>
    </location>
</feature>
<feature type="transmembrane region" description="Helical" evidence="7">
    <location>
        <begin position="180"/>
        <end position="197"/>
    </location>
</feature>
<evidence type="ECO:0000256" key="1">
    <source>
        <dbReference type="ARBA" id="ARBA00004141"/>
    </source>
</evidence>
<keyword evidence="5 7" id="KW-0472">Membrane</keyword>
<feature type="transmembrane region" description="Helical" evidence="7">
    <location>
        <begin position="217"/>
        <end position="241"/>
    </location>
</feature>
<dbReference type="Proteomes" id="UP001165740">
    <property type="component" value="Chromosome 6"/>
</dbReference>
<keyword evidence="4 7" id="KW-1133">Transmembrane helix</keyword>
<evidence type="ECO:0000256" key="6">
    <source>
        <dbReference type="SAM" id="MobiDB-lite"/>
    </source>
</evidence>
<evidence type="ECO:0000256" key="3">
    <source>
        <dbReference type="ARBA" id="ARBA00022692"/>
    </source>
</evidence>
<dbReference type="GO" id="GO:0016020">
    <property type="term" value="C:membrane"/>
    <property type="evidence" value="ECO:0007669"/>
    <property type="project" value="UniProtKB-SubCell"/>
</dbReference>
<proteinExistence type="inferred from homology"/>
<gene>
    <name evidence="9 10" type="primary">LOC106064268</name>
</gene>